<dbReference type="Proteomes" id="UP001239213">
    <property type="component" value="Unassembled WGS sequence"/>
</dbReference>
<proteinExistence type="predicted"/>
<dbReference type="EMBL" id="MPDP01000102">
    <property type="protein sequence ID" value="KAK1481009.1"/>
    <property type="molecule type" value="Genomic_DNA"/>
</dbReference>
<sequence>MYPSASYLCSPSEDQVSPEWQSQNMAGLAHGDKQYLTATLLHPRSRAPLQRPEPQGQARACPRHDDPNPRGSPNLPPGAPECQCLAPWVRHATPTASNPAFLPPAPGTVTAALHRPHTTTAESKAPHLTQAPRESRNLISLVLHITSHSPTYSHTSLTNTSSHSTQVNSSQYL</sequence>
<organism evidence="2 3">
    <name type="scientific">Colletotrichum cuscutae</name>
    <dbReference type="NCBI Taxonomy" id="1209917"/>
    <lineage>
        <taxon>Eukaryota</taxon>
        <taxon>Fungi</taxon>
        <taxon>Dikarya</taxon>
        <taxon>Ascomycota</taxon>
        <taxon>Pezizomycotina</taxon>
        <taxon>Sordariomycetes</taxon>
        <taxon>Hypocreomycetidae</taxon>
        <taxon>Glomerellales</taxon>
        <taxon>Glomerellaceae</taxon>
        <taxon>Colletotrichum</taxon>
        <taxon>Colletotrichum acutatum species complex</taxon>
    </lineage>
</organism>
<reference evidence="2" key="1">
    <citation type="submission" date="2016-11" db="EMBL/GenBank/DDBJ databases">
        <title>The genome sequence of Colletotrichum cuscutae.</title>
        <authorList>
            <person name="Baroncelli R."/>
        </authorList>
    </citation>
    <scope>NUCLEOTIDE SEQUENCE</scope>
    <source>
        <strain evidence="2">IMI 304802</strain>
    </source>
</reference>
<feature type="region of interest" description="Disordered" evidence="1">
    <location>
        <begin position="41"/>
        <end position="82"/>
    </location>
</feature>
<keyword evidence="3" id="KW-1185">Reference proteome</keyword>
<gene>
    <name evidence="2" type="ORF">CCUS01_16070</name>
</gene>
<feature type="compositionally biased region" description="Polar residues" evidence="1">
    <location>
        <begin position="7"/>
        <end position="25"/>
    </location>
</feature>
<evidence type="ECO:0000313" key="3">
    <source>
        <dbReference type="Proteomes" id="UP001239213"/>
    </source>
</evidence>
<feature type="compositionally biased region" description="Low complexity" evidence="1">
    <location>
        <begin position="151"/>
        <end position="165"/>
    </location>
</feature>
<accession>A0AAI9Y6Z2</accession>
<feature type="region of interest" description="Disordered" evidence="1">
    <location>
        <begin position="1"/>
        <end position="25"/>
    </location>
</feature>
<dbReference type="AlphaFoldDB" id="A0AAI9Y6Z2"/>
<protein>
    <submittedName>
        <fullName evidence="2">Uncharacterized protein</fullName>
    </submittedName>
</protein>
<name>A0AAI9Y6Z2_9PEZI</name>
<feature type="region of interest" description="Disordered" evidence="1">
    <location>
        <begin position="151"/>
        <end position="173"/>
    </location>
</feature>
<comment type="caution">
    <text evidence="2">The sequence shown here is derived from an EMBL/GenBank/DDBJ whole genome shotgun (WGS) entry which is preliminary data.</text>
</comment>
<evidence type="ECO:0000313" key="2">
    <source>
        <dbReference type="EMBL" id="KAK1481009.1"/>
    </source>
</evidence>
<evidence type="ECO:0000256" key="1">
    <source>
        <dbReference type="SAM" id="MobiDB-lite"/>
    </source>
</evidence>